<dbReference type="GO" id="GO:0009366">
    <property type="term" value="C:enterobactin synthetase complex"/>
    <property type="evidence" value="ECO:0007669"/>
    <property type="project" value="InterPro"/>
</dbReference>
<comment type="subunit">
    <text evidence="4">EntB, EntD, EntE, and EntF form a multienzyme complex called enterobactin synthase.</text>
</comment>
<evidence type="ECO:0000256" key="4">
    <source>
        <dbReference type="ARBA" id="ARBA00011503"/>
    </source>
</evidence>
<organism evidence="17 18">
    <name type="scientific">Oleiagrimonas soli</name>
    <dbReference type="NCBI Taxonomy" id="1543381"/>
    <lineage>
        <taxon>Bacteria</taxon>
        <taxon>Pseudomonadati</taxon>
        <taxon>Pseudomonadota</taxon>
        <taxon>Gammaproteobacteria</taxon>
        <taxon>Lysobacterales</taxon>
        <taxon>Rhodanobacteraceae</taxon>
        <taxon>Oleiagrimonas</taxon>
    </lineage>
</organism>
<evidence type="ECO:0000256" key="5">
    <source>
        <dbReference type="ARBA" id="ARBA00019087"/>
    </source>
</evidence>
<evidence type="ECO:0000256" key="9">
    <source>
        <dbReference type="ARBA" id="ARBA00031996"/>
    </source>
</evidence>
<dbReference type="Pfam" id="PF17837">
    <property type="entry name" value="4PPT_N"/>
    <property type="match status" value="1"/>
</dbReference>
<evidence type="ECO:0000256" key="1">
    <source>
        <dbReference type="ARBA" id="ARBA00003937"/>
    </source>
</evidence>
<dbReference type="Proteomes" id="UP000560000">
    <property type="component" value="Unassembled WGS sequence"/>
</dbReference>
<dbReference type="EMBL" id="JACHET010000001">
    <property type="protein sequence ID" value="MBB6184870.1"/>
    <property type="molecule type" value="Genomic_DNA"/>
</dbReference>
<evidence type="ECO:0000256" key="7">
    <source>
        <dbReference type="ARBA" id="ARBA00023191"/>
    </source>
</evidence>
<dbReference type="InterPro" id="IPR003542">
    <property type="entry name" value="Enbac_synth_compD-like"/>
</dbReference>
<feature type="binding site" evidence="12">
    <location>
        <position position="130"/>
    </location>
    <ligand>
        <name>CoA</name>
        <dbReference type="ChEBI" id="CHEBI:57287"/>
    </ligand>
</feature>
<dbReference type="Gene3D" id="3.90.470.20">
    <property type="entry name" value="4'-phosphopantetheinyl transferase domain"/>
    <property type="match status" value="1"/>
</dbReference>
<feature type="binding site" evidence="12">
    <location>
        <position position="122"/>
    </location>
    <ligand>
        <name>CoA</name>
        <dbReference type="ChEBI" id="CHEBI:57287"/>
    </ligand>
</feature>
<dbReference type="InterPro" id="IPR041354">
    <property type="entry name" value="4PPT_N"/>
</dbReference>
<dbReference type="Pfam" id="PF01648">
    <property type="entry name" value="ACPS"/>
    <property type="match status" value="1"/>
</dbReference>
<evidence type="ECO:0000256" key="14">
    <source>
        <dbReference type="SAM" id="MobiDB-lite"/>
    </source>
</evidence>
<comment type="similarity">
    <text evidence="3">Belongs to the P-Pant transferase superfamily. EntD family.</text>
</comment>
<evidence type="ECO:0000313" key="17">
    <source>
        <dbReference type="EMBL" id="MBB6184870.1"/>
    </source>
</evidence>
<feature type="binding site" evidence="12">
    <location>
        <position position="239"/>
    </location>
    <ligand>
        <name>CoA</name>
        <dbReference type="ChEBI" id="CHEBI:57287"/>
    </ligand>
</feature>
<comment type="function">
    <text evidence="1">Involved in the biosynthesis of the siderophore enterobactin (enterochelin), which is a macrocyclic trimeric lactone of N-(2,3-dihydroxybenzoyl)-serine. The serine trilactone serves as a scaffolding for the three catechol functionalities that provide hexadentate coordination for the tightly ligated iron(2+) atoms. Plays an essential role in the assembly of the enterobactin by catalyzing the transfer of the 4'-phosphopantetheine (Ppant) moiety from coenzyme A to the apo-domains of both EntB (ArCP domain) and EntF (PCP domain) to yield their holo-forms which make them competent for the activation of 2,3-dihydroxybenzoate (DHB) and L-serine, respectively.</text>
</comment>
<name>A0A841KIS7_9GAMM</name>
<feature type="binding site" evidence="13">
    <location>
        <position position="188"/>
    </location>
    <ligand>
        <name>Mg(2+)</name>
        <dbReference type="ChEBI" id="CHEBI:18420"/>
    </ligand>
</feature>
<sequence length="302" mass="32569">MRTVRSSYSAPPRSIAPCSTLQTHGAMHTAPPSSTRPRHGSEAMHEHHPDCATAIVTEPNVHSTVAPDAMIRDAYWEPLGHDDPRMPPACVIAFDPTAFDASAWRRHEVRQPSALLHAVPKRQAEFLTGRIAARQAIARLGLAASIPGIGASREPRWQNGVAGSITHVHGLAAAVAVAASNINGIGIDVERIVDAATRDALRGTVVTTDEYALLKTACSRFDADLLLTTVFSAKESFFKGAFATVGRYFEFEAARLSSLDADTGRLQLTLTQTLHPTLPEGRVFTIGFRMLAADTVVTSFIW</sequence>
<feature type="binding site" evidence="12">
    <location>
        <position position="188"/>
    </location>
    <ligand>
        <name>CoA</name>
        <dbReference type="ChEBI" id="CHEBI:57287"/>
    </ligand>
</feature>
<evidence type="ECO:0000256" key="11">
    <source>
        <dbReference type="ARBA" id="ARBA00049191"/>
    </source>
</evidence>
<evidence type="ECO:0000256" key="3">
    <source>
        <dbReference type="ARBA" id="ARBA00008342"/>
    </source>
</evidence>
<keyword evidence="13" id="KW-0460">Magnesium</keyword>
<reference evidence="17 18" key="1">
    <citation type="submission" date="2020-08" db="EMBL/GenBank/DDBJ databases">
        <title>Genomic Encyclopedia of Type Strains, Phase IV (KMG-IV): sequencing the most valuable type-strain genomes for metagenomic binning, comparative biology and taxonomic classification.</title>
        <authorList>
            <person name="Goeker M."/>
        </authorList>
    </citation>
    <scope>NUCLEOTIDE SEQUENCE [LARGE SCALE GENOMIC DNA]</scope>
    <source>
        <strain evidence="17 18">DSM 107085</strain>
    </source>
</reference>
<gene>
    <name evidence="17" type="ORF">HNQ86_002215</name>
</gene>
<evidence type="ECO:0000256" key="12">
    <source>
        <dbReference type="PIRSR" id="PIRSR603542-1"/>
    </source>
</evidence>
<dbReference type="PRINTS" id="PR01399">
    <property type="entry name" value="ENTSNTHTASED"/>
</dbReference>
<dbReference type="PANTHER" id="PTHR38096:SF1">
    <property type="entry name" value="ENTEROBACTIN SYNTHASE COMPONENT D"/>
    <property type="match status" value="1"/>
</dbReference>
<dbReference type="InterPro" id="IPR037143">
    <property type="entry name" value="4-PPantetheinyl_Trfase_dom_sf"/>
</dbReference>
<evidence type="ECO:0000259" key="16">
    <source>
        <dbReference type="Pfam" id="PF17837"/>
    </source>
</evidence>
<evidence type="ECO:0000256" key="10">
    <source>
        <dbReference type="ARBA" id="ARBA00049176"/>
    </source>
</evidence>
<feature type="binding site" evidence="12">
    <location>
        <begin position="166"/>
        <end position="167"/>
    </location>
    <ligand>
        <name>CoA</name>
        <dbReference type="ChEBI" id="CHEBI:57287"/>
    </ligand>
</feature>
<evidence type="ECO:0000256" key="6">
    <source>
        <dbReference type="ARBA" id="ARBA00022679"/>
    </source>
</evidence>
<feature type="domain" description="4'-phosphopantetheinyl transferase" evidence="15">
    <location>
        <begin position="184"/>
        <end position="272"/>
    </location>
</feature>
<dbReference type="PANTHER" id="PTHR38096">
    <property type="entry name" value="ENTEROBACTIN SYNTHASE COMPONENT D"/>
    <property type="match status" value="1"/>
</dbReference>
<dbReference type="GO" id="GO:0005886">
    <property type="term" value="C:plasma membrane"/>
    <property type="evidence" value="ECO:0007669"/>
    <property type="project" value="TreeGrafter"/>
</dbReference>
<comment type="cofactor">
    <cofactor evidence="13">
        <name>Mg(2+)</name>
        <dbReference type="ChEBI" id="CHEBI:18420"/>
    </cofactor>
</comment>
<evidence type="ECO:0000313" key="18">
    <source>
        <dbReference type="Proteomes" id="UP000560000"/>
    </source>
</evidence>
<feature type="binding site" evidence="12">
    <location>
        <position position="235"/>
    </location>
    <ligand>
        <name>CoA</name>
        <dbReference type="ChEBI" id="CHEBI:57287"/>
    </ligand>
</feature>
<evidence type="ECO:0000259" key="15">
    <source>
        <dbReference type="Pfam" id="PF01648"/>
    </source>
</evidence>
<evidence type="ECO:0000256" key="2">
    <source>
        <dbReference type="ARBA" id="ARBA00004993"/>
    </source>
</evidence>
<dbReference type="InterPro" id="IPR008278">
    <property type="entry name" value="4-PPantetheinyl_Trfase_dom"/>
</dbReference>
<evidence type="ECO:0000256" key="13">
    <source>
        <dbReference type="PIRSR" id="PIRSR603542-2"/>
    </source>
</evidence>
<dbReference type="GO" id="GO:0000287">
    <property type="term" value="F:magnesium ion binding"/>
    <property type="evidence" value="ECO:0007669"/>
    <property type="project" value="InterPro"/>
</dbReference>
<accession>A0A841KIS7</accession>
<dbReference type="AlphaFoldDB" id="A0A841KIS7"/>
<proteinExistence type="inferred from homology"/>
<comment type="caution">
    <text evidence="17">The sequence shown here is derived from an EMBL/GenBank/DDBJ whole genome shotgun (WGS) entry which is preliminary data.</text>
</comment>
<evidence type="ECO:0000256" key="8">
    <source>
        <dbReference type="ARBA" id="ARBA00029894"/>
    </source>
</evidence>
<dbReference type="GO" id="GO:0009239">
    <property type="term" value="P:enterobactin biosynthetic process"/>
    <property type="evidence" value="ECO:0007669"/>
    <property type="project" value="UniProtKB-UniPathway"/>
</dbReference>
<comment type="pathway">
    <text evidence="2">Siderophore biosynthesis; enterobactin biosynthesis.</text>
</comment>
<keyword evidence="6 17" id="KW-0808">Transferase</keyword>
<comment type="catalytic activity">
    <reaction evidence="10">
        <text>apo-[aryl-carrier protein] + CoA = holo-[aryl-carrier protein] + adenosine 3',5'-bisphosphate + H(+)</text>
        <dbReference type="Rhea" id="RHEA:48404"/>
        <dbReference type="Rhea" id="RHEA-COMP:15903"/>
        <dbReference type="Rhea" id="RHEA-COMP:17557"/>
        <dbReference type="ChEBI" id="CHEBI:15378"/>
        <dbReference type="ChEBI" id="CHEBI:29999"/>
        <dbReference type="ChEBI" id="CHEBI:57287"/>
        <dbReference type="ChEBI" id="CHEBI:58343"/>
        <dbReference type="ChEBI" id="CHEBI:64479"/>
    </reaction>
</comment>
<feature type="region of interest" description="Disordered" evidence="14">
    <location>
        <begin position="1"/>
        <end position="47"/>
    </location>
</feature>
<dbReference type="UniPathway" id="UPA00017"/>
<feature type="domain" description="4'-phosphopantetheinyl transferase N-terminal" evidence="16">
    <location>
        <begin position="114"/>
        <end position="176"/>
    </location>
</feature>
<protein>
    <recommendedName>
        <fullName evidence="5">Enterobactin synthase component D</fullName>
    </recommendedName>
    <alternativeName>
        <fullName evidence="8">4'-phosphopantetheinyl transferase EntD</fullName>
    </alternativeName>
    <alternativeName>
        <fullName evidence="9">Enterochelin synthase D</fullName>
    </alternativeName>
</protein>
<keyword evidence="7" id="KW-0259">Enterobactin biosynthesis</keyword>
<dbReference type="GO" id="GO:0008897">
    <property type="term" value="F:holo-[acyl-carrier-protein] synthase activity"/>
    <property type="evidence" value="ECO:0007669"/>
    <property type="project" value="InterPro"/>
</dbReference>
<keyword evidence="13" id="KW-0479">Metal-binding</keyword>
<comment type="catalytic activity">
    <reaction evidence="11">
        <text>apo-[peptidyl-carrier protein] + CoA = holo-[peptidyl-carrier protein] + adenosine 3',5'-bisphosphate + H(+)</text>
        <dbReference type="Rhea" id="RHEA:46228"/>
        <dbReference type="Rhea" id="RHEA-COMP:11479"/>
        <dbReference type="Rhea" id="RHEA-COMP:11480"/>
        <dbReference type="ChEBI" id="CHEBI:15378"/>
        <dbReference type="ChEBI" id="CHEBI:29999"/>
        <dbReference type="ChEBI" id="CHEBI:57287"/>
        <dbReference type="ChEBI" id="CHEBI:58343"/>
        <dbReference type="ChEBI" id="CHEBI:64479"/>
    </reaction>
</comment>
<dbReference type="SUPFAM" id="SSF56214">
    <property type="entry name" value="4'-phosphopantetheinyl transferase"/>
    <property type="match status" value="1"/>
</dbReference>
<feature type="binding site" evidence="13">
    <location>
        <position position="190"/>
    </location>
    <ligand>
        <name>Mg(2+)</name>
        <dbReference type="ChEBI" id="CHEBI:18420"/>
    </ligand>
</feature>